<evidence type="ECO:0000313" key="3">
    <source>
        <dbReference type="Proteomes" id="UP000827092"/>
    </source>
</evidence>
<dbReference type="InterPro" id="IPR036390">
    <property type="entry name" value="WH_DNA-bd_sf"/>
</dbReference>
<accession>A0AAV6UER3</accession>
<dbReference type="Gene3D" id="1.10.10.10">
    <property type="entry name" value="Winged helix-like DNA-binding domain superfamily/Winged helix DNA-binding domain"/>
    <property type="match status" value="1"/>
</dbReference>
<dbReference type="InterPro" id="IPR036388">
    <property type="entry name" value="WH-like_DNA-bd_sf"/>
</dbReference>
<sequence length="150" mass="18044">MLTHLLTSCELIRDDLLQWVDREKRHFKLQWSHKSAGHWTLADSAVFQDWDKIKGRYNPEEKNYYMYAKQCFGATLKKQSSVRQLPCKDKYVKKYQLMMDGDERKEMMQIRSFIPSSIIRKNPFYIEKMVKAERPLPTSVIHKDHTYHSK</sequence>
<dbReference type="SUPFAM" id="SSF46785">
    <property type="entry name" value="Winged helix' DNA-binding domain"/>
    <property type="match status" value="1"/>
</dbReference>
<dbReference type="InterPro" id="IPR001346">
    <property type="entry name" value="Interferon_reg_fact_DNA-bd_dom"/>
</dbReference>
<dbReference type="PROSITE" id="PS51507">
    <property type="entry name" value="IRF_2"/>
    <property type="match status" value="1"/>
</dbReference>
<dbReference type="GO" id="GO:0000976">
    <property type="term" value="F:transcription cis-regulatory region binding"/>
    <property type="evidence" value="ECO:0007669"/>
    <property type="project" value="InterPro"/>
</dbReference>
<dbReference type="Pfam" id="PF00605">
    <property type="entry name" value="IRF"/>
    <property type="match status" value="1"/>
</dbReference>
<dbReference type="EMBL" id="JAFNEN010000473">
    <property type="protein sequence ID" value="KAG8182233.1"/>
    <property type="molecule type" value="Genomic_DNA"/>
</dbReference>
<organism evidence="2 3">
    <name type="scientific">Oedothorax gibbosus</name>
    <dbReference type="NCBI Taxonomy" id="931172"/>
    <lineage>
        <taxon>Eukaryota</taxon>
        <taxon>Metazoa</taxon>
        <taxon>Ecdysozoa</taxon>
        <taxon>Arthropoda</taxon>
        <taxon>Chelicerata</taxon>
        <taxon>Arachnida</taxon>
        <taxon>Araneae</taxon>
        <taxon>Araneomorphae</taxon>
        <taxon>Entelegynae</taxon>
        <taxon>Araneoidea</taxon>
        <taxon>Linyphiidae</taxon>
        <taxon>Erigoninae</taxon>
        <taxon>Oedothorax</taxon>
    </lineage>
</organism>
<dbReference type="Proteomes" id="UP000827092">
    <property type="component" value="Unassembled WGS sequence"/>
</dbReference>
<keyword evidence="3" id="KW-1185">Reference proteome</keyword>
<name>A0AAV6UER3_9ARAC</name>
<reference evidence="2 3" key="1">
    <citation type="journal article" date="2022" name="Nat. Ecol. Evol.">
        <title>A masculinizing supergene underlies an exaggerated male reproductive morph in a spider.</title>
        <authorList>
            <person name="Hendrickx F."/>
            <person name="De Corte Z."/>
            <person name="Sonet G."/>
            <person name="Van Belleghem S.M."/>
            <person name="Kostlbacher S."/>
            <person name="Vangestel C."/>
        </authorList>
    </citation>
    <scope>NUCLEOTIDE SEQUENCE [LARGE SCALE GENOMIC DNA]</scope>
    <source>
        <strain evidence="2">W744_W776</strain>
    </source>
</reference>
<comment type="caution">
    <text evidence="2">The sequence shown here is derived from an EMBL/GenBank/DDBJ whole genome shotgun (WGS) entry which is preliminary data.</text>
</comment>
<evidence type="ECO:0000313" key="2">
    <source>
        <dbReference type="EMBL" id="KAG8182233.1"/>
    </source>
</evidence>
<gene>
    <name evidence="2" type="ORF">JTE90_024166</name>
</gene>
<evidence type="ECO:0000259" key="1">
    <source>
        <dbReference type="PROSITE" id="PS51507"/>
    </source>
</evidence>
<feature type="domain" description="IRF tryptophan pentad repeat" evidence="1">
    <location>
        <begin position="1"/>
        <end position="99"/>
    </location>
</feature>
<protein>
    <recommendedName>
        <fullName evidence="1">IRF tryptophan pentad repeat domain-containing protein</fullName>
    </recommendedName>
</protein>
<proteinExistence type="predicted"/>
<dbReference type="AlphaFoldDB" id="A0AAV6UER3"/>